<evidence type="ECO:0000313" key="1">
    <source>
        <dbReference type="EMBL" id="EGD74045.1"/>
    </source>
</evidence>
<sequence length="86" mass="9456">MSLLPMDVLLKPLMMLAACRVSKGRVLDQMKATALVGTRQISVNQRIANRTPNLEHTEGLAKQATAHHWGCCVSLSWAIGMPHPRP</sequence>
<dbReference type="RefSeq" id="XP_004993607.1">
    <property type="nucleotide sequence ID" value="XM_004993550.1"/>
</dbReference>
<dbReference type="KEGG" id="sre:PTSG_05738"/>
<proteinExistence type="predicted"/>
<organism evidence="2">
    <name type="scientific">Salpingoeca rosetta (strain ATCC 50818 / BSB-021)</name>
    <dbReference type="NCBI Taxonomy" id="946362"/>
    <lineage>
        <taxon>Eukaryota</taxon>
        <taxon>Choanoflagellata</taxon>
        <taxon>Craspedida</taxon>
        <taxon>Salpingoecidae</taxon>
        <taxon>Salpingoeca</taxon>
    </lineage>
</organism>
<accession>F2UB32</accession>
<dbReference type="EMBL" id="GL832967">
    <property type="protein sequence ID" value="EGD74045.1"/>
    <property type="molecule type" value="Genomic_DNA"/>
</dbReference>
<protein>
    <submittedName>
        <fullName evidence="1">Uncharacterized protein</fullName>
    </submittedName>
</protein>
<keyword evidence="2" id="KW-1185">Reference proteome</keyword>
<dbReference type="Proteomes" id="UP000007799">
    <property type="component" value="Unassembled WGS sequence"/>
</dbReference>
<dbReference type="InParanoid" id="F2UB32"/>
<gene>
    <name evidence="1" type="ORF">PTSG_05738</name>
</gene>
<evidence type="ECO:0000313" key="2">
    <source>
        <dbReference type="Proteomes" id="UP000007799"/>
    </source>
</evidence>
<dbReference type="AlphaFoldDB" id="F2UB32"/>
<name>F2UB32_SALR5</name>
<dbReference type="GeneID" id="16074182"/>
<reference evidence="1" key="1">
    <citation type="submission" date="2009-08" db="EMBL/GenBank/DDBJ databases">
        <title>Annotation of Salpingoeca rosetta.</title>
        <authorList>
            <consortium name="The Broad Institute Genome Sequencing Platform"/>
            <person name="Russ C."/>
            <person name="Cuomo C."/>
            <person name="Burger G."/>
            <person name="Gray M.W."/>
            <person name="Holland P.W.H."/>
            <person name="King N."/>
            <person name="Lang F.B.F."/>
            <person name="Roger A.J."/>
            <person name="Ruiz-Trillo I."/>
            <person name="Young S.K."/>
            <person name="Zeng Q."/>
            <person name="Gargeya S."/>
            <person name="Alvarado L."/>
            <person name="Berlin A."/>
            <person name="Chapman S.B."/>
            <person name="Chen Z."/>
            <person name="Freedman E."/>
            <person name="Gellesch M."/>
            <person name="Goldberg J."/>
            <person name="Griggs A."/>
            <person name="Gujja S."/>
            <person name="Heilman E."/>
            <person name="Heiman D."/>
            <person name="Howarth C."/>
            <person name="Mehta T."/>
            <person name="Neiman D."/>
            <person name="Pearson M."/>
            <person name="Roberts A."/>
            <person name="Saif S."/>
            <person name="Shea T."/>
            <person name="Shenoy N."/>
            <person name="Sisk P."/>
            <person name="Stolte C."/>
            <person name="Sykes S."/>
            <person name="White J."/>
            <person name="Yandava C."/>
            <person name="Haas B."/>
            <person name="Nusbaum C."/>
            <person name="Birren B."/>
        </authorList>
    </citation>
    <scope>NUCLEOTIDE SEQUENCE [LARGE SCALE GENOMIC DNA]</scope>
    <source>
        <strain evidence="1">ATCC 50818</strain>
    </source>
</reference>